<keyword evidence="4" id="KW-0808">Transferase</keyword>
<dbReference type="GO" id="GO:0005634">
    <property type="term" value="C:nucleus"/>
    <property type="evidence" value="ECO:0007669"/>
    <property type="project" value="InterPro"/>
</dbReference>
<evidence type="ECO:0000256" key="2">
    <source>
        <dbReference type="ARBA" id="ARBA00022454"/>
    </source>
</evidence>
<feature type="region of interest" description="Disordered" evidence="8">
    <location>
        <begin position="60"/>
        <end position="109"/>
    </location>
</feature>
<evidence type="ECO:0000259" key="9">
    <source>
        <dbReference type="PROSITE" id="PS50280"/>
    </source>
</evidence>
<feature type="domain" description="Pre-SET" evidence="10">
    <location>
        <begin position="237"/>
        <end position="308"/>
    </location>
</feature>
<keyword evidence="6" id="KW-0479">Metal-binding</keyword>
<dbReference type="InterPro" id="IPR001214">
    <property type="entry name" value="SET_dom"/>
</dbReference>
<dbReference type="GeneID" id="9687716"/>
<feature type="domain" description="SET" evidence="9">
    <location>
        <begin position="307"/>
        <end position="453"/>
    </location>
</feature>
<reference evidence="11 12" key="1">
    <citation type="journal article" date="2009" name="Science">
        <title>Green evolution and dynamic adaptations revealed by genomes of the marine picoeukaryotes Micromonas.</title>
        <authorList>
            <person name="Worden A.Z."/>
            <person name="Lee J.H."/>
            <person name="Mock T."/>
            <person name="Rouze P."/>
            <person name="Simmons M.P."/>
            <person name="Aerts A.L."/>
            <person name="Allen A.E."/>
            <person name="Cuvelier M.L."/>
            <person name="Derelle E."/>
            <person name="Everett M.V."/>
            <person name="Foulon E."/>
            <person name="Grimwood J."/>
            <person name="Gundlach H."/>
            <person name="Henrissat B."/>
            <person name="Napoli C."/>
            <person name="McDonald S.M."/>
            <person name="Parker M.S."/>
            <person name="Rombauts S."/>
            <person name="Salamov A."/>
            <person name="Von Dassow P."/>
            <person name="Badger J.H."/>
            <person name="Coutinho P.M."/>
            <person name="Demir E."/>
            <person name="Dubchak I."/>
            <person name="Gentemann C."/>
            <person name="Eikrem W."/>
            <person name="Gready J.E."/>
            <person name="John U."/>
            <person name="Lanier W."/>
            <person name="Lindquist E.A."/>
            <person name="Lucas S."/>
            <person name="Mayer K.F."/>
            <person name="Moreau H."/>
            <person name="Not F."/>
            <person name="Otillar R."/>
            <person name="Panaud O."/>
            <person name="Pangilinan J."/>
            <person name="Paulsen I."/>
            <person name="Piegu B."/>
            <person name="Poliakov A."/>
            <person name="Robbens S."/>
            <person name="Schmutz J."/>
            <person name="Toulza E."/>
            <person name="Wyss T."/>
            <person name="Zelensky A."/>
            <person name="Zhou K."/>
            <person name="Armbrust E.V."/>
            <person name="Bhattacharya D."/>
            <person name="Goodenough U.W."/>
            <person name="Van de Peer Y."/>
            <person name="Grigoriev I.V."/>
        </authorList>
    </citation>
    <scope>NUCLEOTIDE SEQUENCE [LARGE SCALE GENOMIC DNA]</scope>
    <source>
        <strain evidence="11 12">CCMP1545</strain>
    </source>
</reference>
<organism evidence="12">
    <name type="scientific">Micromonas pusilla (strain CCMP1545)</name>
    <name type="common">Picoplanktonic green alga</name>
    <dbReference type="NCBI Taxonomy" id="564608"/>
    <lineage>
        <taxon>Eukaryota</taxon>
        <taxon>Viridiplantae</taxon>
        <taxon>Chlorophyta</taxon>
        <taxon>Mamiellophyceae</taxon>
        <taxon>Mamiellales</taxon>
        <taxon>Mamiellaceae</taxon>
        <taxon>Micromonas</taxon>
    </lineage>
</organism>
<evidence type="ECO:0000313" key="11">
    <source>
        <dbReference type="EMBL" id="EEH53323.1"/>
    </source>
</evidence>
<dbReference type="GO" id="GO:0032259">
    <property type="term" value="P:methylation"/>
    <property type="evidence" value="ECO:0007669"/>
    <property type="project" value="UniProtKB-KW"/>
</dbReference>
<proteinExistence type="predicted"/>
<dbReference type="PROSITE" id="PS50280">
    <property type="entry name" value="SET"/>
    <property type="match status" value="1"/>
</dbReference>
<dbReference type="STRING" id="564608.C1N2W7"/>
<keyword evidence="3" id="KW-0489">Methyltransferase</keyword>
<evidence type="ECO:0000256" key="6">
    <source>
        <dbReference type="ARBA" id="ARBA00022723"/>
    </source>
</evidence>
<evidence type="ECO:0000256" key="1">
    <source>
        <dbReference type="ARBA" id="ARBA00004286"/>
    </source>
</evidence>
<dbReference type="eggNOG" id="KOG1082">
    <property type="taxonomic scope" value="Eukaryota"/>
</dbReference>
<evidence type="ECO:0000256" key="8">
    <source>
        <dbReference type="SAM" id="MobiDB-lite"/>
    </source>
</evidence>
<keyword evidence="2" id="KW-0158">Chromosome</keyword>
<feature type="compositionally biased region" description="Acidic residues" evidence="8">
    <location>
        <begin position="503"/>
        <end position="533"/>
    </location>
</feature>
<dbReference type="KEGG" id="mpp:MICPUCDRAFT_68459"/>
<sequence>MRFDSRHRIINQCVVARRRAPTADMDTPRASREDWEATLAAARAGEITLSKCQAKKLAKKEVAKEARRAHVAERARERGETPRDPSASKPKRERAPGDAPANGEDDDEYYARKRMENVDESWFVDESEDEDFVATGASLDHVPGVQPMVDLAAGCEPSPILFRAGPCATMAMIGQVEYVTRNVWPNGDAVEDPVDGKLSLPHVRNPWTVPHHVVPPAFDAEFASARPVGHARDERAVGCGCEGPTCDPNICACCRNADGLPAYDADGKLRVGVAGWDDRERHQFAFFRECGAACGCGPECVNKHTRKGVRVKLVVQKCRRNGYGFGVFANEKIERGTFVCEYAGEVIDAAAAAKRLRIVDENKSSNYVLVSRMGTAGGGDGGGGDDDDEGDEAANEVKWAIDPIRRGNVGRFLNHACDGGNLRPMTLGPAPARIAFFASEDIERGEELRWKYGEPKKFARKTKRGTECKCDTDACLGRMPFDVDALRTPKRAAAEAAAAAAAADDDDDDESERNPEDDDDEEDDSEPEDDELVYETLARYLVRHNK</sequence>
<keyword evidence="12" id="KW-1185">Reference proteome</keyword>
<dbReference type="InterPro" id="IPR046341">
    <property type="entry name" value="SET_dom_sf"/>
</dbReference>
<evidence type="ECO:0000256" key="7">
    <source>
        <dbReference type="ARBA" id="ARBA00022833"/>
    </source>
</evidence>
<dbReference type="SMART" id="SM00317">
    <property type="entry name" value="SET"/>
    <property type="match status" value="1"/>
</dbReference>
<dbReference type="Proteomes" id="UP000001876">
    <property type="component" value="Unassembled WGS sequence"/>
</dbReference>
<keyword evidence="7" id="KW-0862">Zinc</keyword>
<dbReference type="GO" id="GO:0042054">
    <property type="term" value="F:histone methyltransferase activity"/>
    <property type="evidence" value="ECO:0007669"/>
    <property type="project" value="InterPro"/>
</dbReference>
<evidence type="ECO:0000256" key="4">
    <source>
        <dbReference type="ARBA" id="ARBA00022679"/>
    </source>
</evidence>
<dbReference type="EMBL" id="GG663746">
    <property type="protein sequence ID" value="EEH53323.1"/>
    <property type="molecule type" value="Genomic_DNA"/>
</dbReference>
<keyword evidence="5" id="KW-0949">S-adenosyl-L-methionine</keyword>
<evidence type="ECO:0000259" key="10">
    <source>
        <dbReference type="PROSITE" id="PS50867"/>
    </source>
</evidence>
<dbReference type="GO" id="GO:0008270">
    <property type="term" value="F:zinc ion binding"/>
    <property type="evidence" value="ECO:0007669"/>
    <property type="project" value="InterPro"/>
</dbReference>
<accession>C1N2W7</accession>
<dbReference type="Gene3D" id="2.170.270.10">
    <property type="entry name" value="SET domain"/>
    <property type="match status" value="1"/>
</dbReference>
<dbReference type="PANTHER" id="PTHR46223">
    <property type="entry name" value="HISTONE-LYSINE N-METHYLTRANSFERASE SUV39H"/>
    <property type="match status" value="1"/>
</dbReference>
<name>C1N2W7_MICPC</name>
<dbReference type="GO" id="GO:0005694">
    <property type="term" value="C:chromosome"/>
    <property type="evidence" value="ECO:0007669"/>
    <property type="project" value="UniProtKB-SubCell"/>
</dbReference>
<feature type="region of interest" description="Disordered" evidence="8">
    <location>
        <begin position="494"/>
        <end position="533"/>
    </location>
</feature>
<dbReference type="SUPFAM" id="SSF82199">
    <property type="entry name" value="SET domain"/>
    <property type="match status" value="1"/>
</dbReference>
<evidence type="ECO:0000256" key="3">
    <source>
        <dbReference type="ARBA" id="ARBA00022603"/>
    </source>
</evidence>
<dbReference type="Pfam" id="PF00856">
    <property type="entry name" value="SET"/>
    <property type="match status" value="1"/>
</dbReference>
<feature type="compositionally biased region" description="Basic and acidic residues" evidence="8">
    <location>
        <begin position="60"/>
        <end position="83"/>
    </location>
</feature>
<protein>
    <submittedName>
        <fullName evidence="11">Set domain protein</fullName>
    </submittedName>
</protein>
<dbReference type="RefSeq" id="XP_003062504.1">
    <property type="nucleotide sequence ID" value="XM_003062458.1"/>
</dbReference>
<dbReference type="PROSITE" id="PS50867">
    <property type="entry name" value="PRE_SET"/>
    <property type="match status" value="1"/>
</dbReference>
<dbReference type="OrthoDB" id="5792673at2759"/>
<dbReference type="InterPro" id="IPR007728">
    <property type="entry name" value="Pre-SET_dom"/>
</dbReference>
<dbReference type="InterPro" id="IPR050973">
    <property type="entry name" value="H3K9_Histone-Lys_N-MTase"/>
</dbReference>
<comment type="subcellular location">
    <subcellularLocation>
        <location evidence="1">Chromosome</location>
    </subcellularLocation>
</comment>
<dbReference type="AlphaFoldDB" id="C1N2W7"/>
<evidence type="ECO:0000313" key="12">
    <source>
        <dbReference type="Proteomes" id="UP000001876"/>
    </source>
</evidence>
<gene>
    <name evidence="11" type="ORF">MICPUCDRAFT_68459</name>
</gene>
<evidence type="ECO:0000256" key="5">
    <source>
        <dbReference type="ARBA" id="ARBA00022691"/>
    </source>
</evidence>
<dbReference type="PANTHER" id="PTHR46223:SF3">
    <property type="entry name" value="HISTONE-LYSINE N-METHYLTRANSFERASE SET-23"/>
    <property type="match status" value="1"/>
</dbReference>